<gene>
    <name evidence="1" type="ORF">NMY3_01630</name>
</gene>
<organism evidence="1 2">
    <name type="scientific">Candidatus Nitrosocosmicus oleophilus</name>
    <dbReference type="NCBI Taxonomy" id="1353260"/>
    <lineage>
        <taxon>Archaea</taxon>
        <taxon>Nitrososphaerota</taxon>
        <taxon>Nitrososphaeria</taxon>
        <taxon>Nitrososphaerales</taxon>
        <taxon>Nitrososphaeraceae</taxon>
        <taxon>Candidatus Nitrosocosmicus</taxon>
    </lineage>
</organism>
<dbReference type="EMBL" id="CP012850">
    <property type="protein sequence ID" value="ALI35833.1"/>
    <property type="molecule type" value="Genomic_DNA"/>
</dbReference>
<name>A0A654LZS8_9ARCH</name>
<proteinExistence type="predicted"/>
<evidence type="ECO:0000313" key="1">
    <source>
        <dbReference type="EMBL" id="ALI35833.1"/>
    </source>
</evidence>
<dbReference type="KEGG" id="taa:NMY3_01630"/>
<protein>
    <submittedName>
        <fullName evidence="1">Uncharacterized protein</fullName>
    </submittedName>
</protein>
<sequence>MAPTLKHYRYPNNVSVRWNKVLQGAGTNSFSILKFNCSSNLSIIGEKFPLGLQESRFRSNRTGMGLGAKIFSLKVVNKVIRVIAFIQAPIKKHFGGISRSILVYFQF</sequence>
<keyword evidence="2" id="KW-1185">Reference proteome</keyword>
<reference evidence="2" key="1">
    <citation type="submission" date="2015-10" db="EMBL/GenBank/DDBJ databases">
        <title>Niche specialization of a soil ammonia-oxidizing archaeon, Candidatus Nitrosocosmicus oleophilus.</title>
        <authorList>
            <person name="Jung M.-Y."/>
            <person name="Rhee S.-K."/>
        </authorList>
    </citation>
    <scope>NUCLEOTIDE SEQUENCE [LARGE SCALE GENOMIC DNA]</scope>
    <source>
        <strain evidence="2">MY3</strain>
    </source>
</reference>
<accession>A0A654LZS8</accession>
<dbReference type="Proteomes" id="UP000058925">
    <property type="component" value="Chromosome"/>
</dbReference>
<evidence type="ECO:0000313" key="2">
    <source>
        <dbReference type="Proteomes" id="UP000058925"/>
    </source>
</evidence>
<dbReference type="AlphaFoldDB" id="A0A654LZS8"/>